<organism evidence="1 2">
    <name type="scientific">Clostridium gallinarum</name>
    <dbReference type="NCBI Taxonomy" id="2762246"/>
    <lineage>
        <taxon>Bacteria</taxon>
        <taxon>Bacillati</taxon>
        <taxon>Bacillota</taxon>
        <taxon>Clostridia</taxon>
        <taxon>Eubacteriales</taxon>
        <taxon>Clostridiaceae</taxon>
        <taxon>Clostridium</taxon>
    </lineage>
</organism>
<dbReference type="EMBL" id="JACSQZ010000073">
    <property type="protein sequence ID" value="MBD7916326.1"/>
    <property type="molecule type" value="Genomic_DNA"/>
</dbReference>
<gene>
    <name evidence="1" type="ORF">H9660_14355</name>
</gene>
<sequence length="51" mass="5868">MQEIITIGAILLALIRMILKHNKDFSLELQVKILGLNIRIQSKEKKHPSCK</sequence>
<dbReference type="RefSeq" id="WP_191751077.1">
    <property type="nucleotide sequence ID" value="NZ_JACSQZ010000073.1"/>
</dbReference>
<comment type="caution">
    <text evidence="1">The sequence shown here is derived from an EMBL/GenBank/DDBJ whole genome shotgun (WGS) entry which is preliminary data.</text>
</comment>
<protein>
    <submittedName>
        <fullName evidence="1">Uncharacterized protein</fullName>
    </submittedName>
</protein>
<reference evidence="1 2" key="1">
    <citation type="submission" date="2020-08" db="EMBL/GenBank/DDBJ databases">
        <title>A Genomic Blueprint of the Chicken Gut Microbiome.</title>
        <authorList>
            <person name="Gilroy R."/>
            <person name="Ravi A."/>
            <person name="Getino M."/>
            <person name="Pursley I."/>
            <person name="Horton D.L."/>
            <person name="Alikhan N.-F."/>
            <person name="Baker D."/>
            <person name="Gharbi K."/>
            <person name="Hall N."/>
            <person name="Watson M."/>
            <person name="Adriaenssens E.M."/>
            <person name="Foster-Nyarko E."/>
            <person name="Jarju S."/>
            <person name="Secka A."/>
            <person name="Antonio M."/>
            <person name="Oren A."/>
            <person name="Chaudhuri R."/>
            <person name="La Ragione R.M."/>
            <person name="Hildebrand F."/>
            <person name="Pallen M.J."/>
        </authorList>
    </citation>
    <scope>NUCLEOTIDE SEQUENCE [LARGE SCALE GENOMIC DNA]</scope>
    <source>
        <strain evidence="1 2">Sa3CUN1</strain>
    </source>
</reference>
<proteinExistence type="predicted"/>
<name>A0ABR8Q7B5_9CLOT</name>
<evidence type="ECO:0000313" key="2">
    <source>
        <dbReference type="Proteomes" id="UP000640335"/>
    </source>
</evidence>
<dbReference type="Proteomes" id="UP000640335">
    <property type="component" value="Unassembled WGS sequence"/>
</dbReference>
<keyword evidence="2" id="KW-1185">Reference proteome</keyword>
<accession>A0ABR8Q7B5</accession>
<evidence type="ECO:0000313" key="1">
    <source>
        <dbReference type="EMBL" id="MBD7916326.1"/>
    </source>
</evidence>